<dbReference type="HAMAP" id="MF_01642">
    <property type="entry name" value="DapL_aminotrans_1"/>
    <property type="match status" value="1"/>
</dbReference>
<dbReference type="SUPFAM" id="SSF53383">
    <property type="entry name" value="PLP-dependent transferases"/>
    <property type="match status" value="1"/>
</dbReference>
<dbReference type="GO" id="GO:0010285">
    <property type="term" value="F:L,L-diaminopimelate aminotransferase activity"/>
    <property type="evidence" value="ECO:0007669"/>
    <property type="project" value="UniProtKB-EC"/>
</dbReference>
<dbReference type="GO" id="GO:0009089">
    <property type="term" value="P:lysine biosynthetic process via diaminopimelate"/>
    <property type="evidence" value="ECO:0007669"/>
    <property type="project" value="UniProtKB-UniPathway"/>
</dbReference>
<comment type="pathway">
    <text evidence="2">Amino-acid biosynthesis; L-lysine biosynthesis via DAP pathway; LL-2,6-diaminopimelate from (S)-tetrahydrodipicolinate (aminotransferase route): step 1/1.</text>
</comment>
<accession>A0A450W2J2</accession>
<dbReference type="InterPro" id="IPR015422">
    <property type="entry name" value="PyrdxlP-dep_Trfase_small"/>
</dbReference>
<dbReference type="Gene3D" id="3.90.1150.10">
    <property type="entry name" value="Aspartate Aminotransferase, domain 1"/>
    <property type="match status" value="1"/>
</dbReference>
<evidence type="ECO:0000313" key="11">
    <source>
        <dbReference type="EMBL" id="VFK11271.1"/>
    </source>
</evidence>
<dbReference type="UniPathway" id="UPA00034">
    <property type="reaction ID" value="UER00466"/>
</dbReference>
<dbReference type="Gene3D" id="3.40.640.10">
    <property type="entry name" value="Type I PLP-dependent aspartate aminotransferase-like (Major domain)"/>
    <property type="match status" value="1"/>
</dbReference>
<evidence type="ECO:0000256" key="3">
    <source>
        <dbReference type="ARBA" id="ARBA00013138"/>
    </source>
</evidence>
<keyword evidence="7" id="KW-0663">Pyridoxal phosphate</keyword>
<protein>
    <recommendedName>
        <fullName evidence="4 9">LL-diaminopimelate aminotransferase</fullName>
        <ecNumber evidence="3 9">2.6.1.83</ecNumber>
    </recommendedName>
</protein>
<dbReference type="FunFam" id="3.40.640.10:FF:000099">
    <property type="entry name" value="LL-diaminopimelate aminotransferase, chloroplastic"/>
    <property type="match status" value="1"/>
</dbReference>
<comment type="catalytic activity">
    <reaction evidence="8">
        <text>(2S,6S)-2,6-diaminopimelate + 2-oxoglutarate = (S)-2,3,4,5-tetrahydrodipicolinate + L-glutamate + H2O + H(+)</text>
        <dbReference type="Rhea" id="RHEA:23988"/>
        <dbReference type="ChEBI" id="CHEBI:15377"/>
        <dbReference type="ChEBI" id="CHEBI:15378"/>
        <dbReference type="ChEBI" id="CHEBI:16810"/>
        <dbReference type="ChEBI" id="CHEBI:16845"/>
        <dbReference type="ChEBI" id="CHEBI:29985"/>
        <dbReference type="ChEBI" id="CHEBI:57609"/>
        <dbReference type="EC" id="2.6.1.83"/>
    </reaction>
</comment>
<evidence type="ECO:0000259" key="10">
    <source>
        <dbReference type="Pfam" id="PF00155"/>
    </source>
</evidence>
<keyword evidence="5 11" id="KW-0032">Aminotransferase</keyword>
<evidence type="ECO:0000256" key="6">
    <source>
        <dbReference type="ARBA" id="ARBA00022679"/>
    </source>
</evidence>
<keyword evidence="6 11" id="KW-0808">Transferase</keyword>
<feature type="domain" description="Aminotransferase class I/classII large" evidence="10">
    <location>
        <begin position="35"/>
        <end position="402"/>
    </location>
</feature>
<proteinExistence type="inferred from homology"/>
<evidence type="ECO:0000256" key="5">
    <source>
        <dbReference type="ARBA" id="ARBA00022576"/>
    </source>
</evidence>
<dbReference type="EC" id="2.6.1.83" evidence="3 9"/>
<comment type="cofactor">
    <cofactor evidence="1">
        <name>pyridoxal 5'-phosphate</name>
        <dbReference type="ChEBI" id="CHEBI:597326"/>
    </cofactor>
</comment>
<organism evidence="11">
    <name type="scientific">Candidatus Kentrum sp. LPFa</name>
    <dbReference type="NCBI Taxonomy" id="2126335"/>
    <lineage>
        <taxon>Bacteria</taxon>
        <taxon>Pseudomonadati</taxon>
        <taxon>Pseudomonadota</taxon>
        <taxon>Gammaproteobacteria</taxon>
        <taxon>Candidatus Kentrum</taxon>
    </lineage>
</organism>
<dbReference type="InterPro" id="IPR004839">
    <property type="entry name" value="Aminotransferase_I/II_large"/>
</dbReference>
<dbReference type="NCBIfam" id="TIGR03542">
    <property type="entry name" value="DAPAT_plant"/>
    <property type="match status" value="1"/>
</dbReference>
<dbReference type="EMBL" id="CAADFP010000033">
    <property type="protein sequence ID" value="VFK26304.1"/>
    <property type="molecule type" value="Genomic_DNA"/>
</dbReference>
<dbReference type="AlphaFoldDB" id="A0A450W2J2"/>
<dbReference type="InterPro" id="IPR015421">
    <property type="entry name" value="PyrdxlP-dep_Trfase_major"/>
</dbReference>
<evidence type="ECO:0000256" key="2">
    <source>
        <dbReference type="ARBA" id="ARBA00004982"/>
    </source>
</evidence>
<gene>
    <name evidence="11" type="ORF">BECKLPF1236A_GA0070988_1005115</name>
    <name evidence="12" type="ORF">BECKLPF1236C_GA0070990_1003315</name>
</gene>
<sequence length="409" mass="45596">MIKINENFRKLEASYLFSDIARRVAAYQETDPALDVIKLGIGDVTRALPEACIRAFHRAVDEMADDATFRGYGPEQGYDFLRDIIARKDFQARGADIAADEVFVSDGAKCDSANFQELFATDIRVAIPDPVYPVYMDTNVMAGRTGASRDGRYAGIVYLDATRENGFIPDIPTAPVDLIYLCFPNNPTGAAITREKLQEWVSYARENKALILFDAAYEAFIQDENLPRSIFEVEGAREVAVEFRSFSKTAGFTGTRCAYTVVPKDCMAYATDGEKISVHSLWNRRHTTKFNSVSYPVQRAAEAVYTPEGRAQVQVLVSSYLDNARYIREAMISMGYAYVGGENSPYIWIDGKMDSWEFFNLLLTKAGVVCTPGIGFGRCGEGYIRISAFNSAGNVREAMTRIERVLSDK</sequence>
<dbReference type="Pfam" id="PF00155">
    <property type="entry name" value="Aminotran_1_2"/>
    <property type="match status" value="1"/>
</dbReference>
<dbReference type="PANTHER" id="PTHR43144">
    <property type="entry name" value="AMINOTRANSFERASE"/>
    <property type="match status" value="1"/>
</dbReference>
<dbReference type="InterPro" id="IPR015424">
    <property type="entry name" value="PyrdxlP-dep_Trfase"/>
</dbReference>
<dbReference type="CDD" id="cd00609">
    <property type="entry name" value="AAT_like"/>
    <property type="match status" value="1"/>
</dbReference>
<evidence type="ECO:0000256" key="1">
    <source>
        <dbReference type="ARBA" id="ARBA00001933"/>
    </source>
</evidence>
<evidence type="ECO:0000256" key="7">
    <source>
        <dbReference type="ARBA" id="ARBA00022898"/>
    </source>
</evidence>
<evidence type="ECO:0000256" key="9">
    <source>
        <dbReference type="NCBIfam" id="TIGR03542"/>
    </source>
</evidence>
<name>A0A450W2J2_9GAMM</name>
<dbReference type="EMBL" id="CAADFM010000051">
    <property type="protein sequence ID" value="VFK11271.1"/>
    <property type="molecule type" value="Genomic_DNA"/>
</dbReference>
<evidence type="ECO:0000256" key="4">
    <source>
        <dbReference type="ARBA" id="ARBA00018052"/>
    </source>
</evidence>
<evidence type="ECO:0000313" key="12">
    <source>
        <dbReference type="EMBL" id="VFK26304.1"/>
    </source>
</evidence>
<reference evidence="11" key="1">
    <citation type="submission" date="2019-02" db="EMBL/GenBank/DDBJ databases">
        <authorList>
            <person name="Gruber-Vodicka R. H."/>
            <person name="Seah K. B. B."/>
        </authorList>
    </citation>
    <scope>NUCLEOTIDE SEQUENCE</scope>
    <source>
        <strain evidence="11">BECK_S312</strain>
        <strain evidence="12">BECK_S426</strain>
    </source>
</reference>
<evidence type="ECO:0000256" key="8">
    <source>
        <dbReference type="ARBA" id="ARBA00051934"/>
    </source>
</evidence>
<dbReference type="InterPro" id="IPR019942">
    <property type="entry name" value="DapL/ALD1"/>
</dbReference>
<dbReference type="GO" id="GO:0030170">
    <property type="term" value="F:pyridoxal phosphate binding"/>
    <property type="evidence" value="ECO:0007669"/>
    <property type="project" value="UniProtKB-UniRule"/>
</dbReference>